<gene>
    <name evidence="7" type="ordered locus">DNO_1061</name>
</gene>
<dbReference type="InterPro" id="IPR027417">
    <property type="entry name" value="P-loop_NTPase"/>
</dbReference>
<evidence type="ECO:0000256" key="2">
    <source>
        <dbReference type="ARBA" id="ARBA00022694"/>
    </source>
</evidence>
<dbReference type="InterPro" id="IPR000182">
    <property type="entry name" value="GNAT_dom"/>
</dbReference>
<evidence type="ECO:0000313" key="8">
    <source>
        <dbReference type="Proteomes" id="UP000000248"/>
    </source>
</evidence>
<dbReference type="SUPFAM" id="SSF52540">
    <property type="entry name" value="P-loop containing nucleoside triphosphate hydrolases"/>
    <property type="match status" value="1"/>
</dbReference>
<dbReference type="EMBL" id="CP000513">
    <property type="protein sequence ID" value="ABQ13617.1"/>
    <property type="molecule type" value="Genomic_DNA"/>
</dbReference>
<keyword evidence="1" id="KW-0808">Transferase</keyword>
<dbReference type="GO" id="GO:0005524">
    <property type="term" value="F:ATP binding"/>
    <property type="evidence" value="ECO:0007669"/>
    <property type="project" value="UniProtKB-KW"/>
</dbReference>
<dbReference type="GO" id="GO:1990883">
    <property type="term" value="F:18S rRNA cytidine N-acetyltransferase activity"/>
    <property type="evidence" value="ECO:0007669"/>
    <property type="project" value="TreeGrafter"/>
</dbReference>
<dbReference type="Gene3D" id="3.40.630.30">
    <property type="match status" value="1"/>
</dbReference>
<dbReference type="eggNOG" id="COG1444">
    <property type="taxonomic scope" value="Bacteria"/>
</dbReference>
<evidence type="ECO:0000256" key="4">
    <source>
        <dbReference type="ARBA" id="ARBA00022840"/>
    </source>
</evidence>
<dbReference type="HOGENOM" id="CLU_004652_1_0_6"/>
<dbReference type="GO" id="GO:1904812">
    <property type="term" value="P:rRNA acetylation involved in maturation of SSU-rRNA"/>
    <property type="evidence" value="ECO:0007669"/>
    <property type="project" value="TreeGrafter"/>
</dbReference>
<dbReference type="Pfam" id="PF05127">
    <property type="entry name" value="NAT10_TcmA_helicase"/>
    <property type="match status" value="1"/>
</dbReference>
<dbReference type="GO" id="GO:0000049">
    <property type="term" value="F:tRNA binding"/>
    <property type="evidence" value="ECO:0007669"/>
    <property type="project" value="TreeGrafter"/>
</dbReference>
<dbReference type="PROSITE" id="PS51186">
    <property type="entry name" value="GNAT"/>
    <property type="match status" value="1"/>
</dbReference>
<dbReference type="STRING" id="246195.DNO_1061"/>
<dbReference type="KEGG" id="dno:DNO_1061"/>
<evidence type="ECO:0000259" key="6">
    <source>
        <dbReference type="PROSITE" id="PS51186"/>
    </source>
</evidence>
<keyword evidence="3" id="KW-0547">Nucleotide-binding</keyword>
<evidence type="ECO:0000256" key="3">
    <source>
        <dbReference type="ARBA" id="ARBA00022741"/>
    </source>
</evidence>
<feature type="domain" description="N-acetyltransferase" evidence="6">
    <location>
        <begin position="294"/>
        <end position="477"/>
    </location>
</feature>
<dbReference type="Proteomes" id="UP000000248">
    <property type="component" value="Chromosome"/>
</dbReference>
<dbReference type="Pfam" id="PF13508">
    <property type="entry name" value="Acetyltransf_7"/>
    <property type="match status" value="1"/>
</dbReference>
<keyword evidence="4" id="KW-0067">ATP-binding</keyword>
<reference evidence="7 8" key="1">
    <citation type="journal article" date="2007" name="Nat. Biotechnol.">
        <title>Genome sequence and identification of candidate vaccine antigens from the animal pathogen Dichelobacter nodosus.</title>
        <authorList>
            <person name="Myers G.S."/>
            <person name="Parker D."/>
            <person name="Al-Hasani K."/>
            <person name="Kennan R.M."/>
            <person name="Seemann T."/>
            <person name="Ren Q."/>
            <person name="Badger J.H."/>
            <person name="Selengut J.D."/>
            <person name="Deboy R.T."/>
            <person name="Tettelin H."/>
            <person name="Boyce J.D."/>
            <person name="McCarl V.P."/>
            <person name="Han X."/>
            <person name="Nelson W.C."/>
            <person name="Madupu R."/>
            <person name="Mohamoud Y."/>
            <person name="Holley T."/>
            <person name="Fedorova N."/>
            <person name="Khouri H."/>
            <person name="Bottomley S.P."/>
            <person name="Whittington R.J."/>
            <person name="Adler B."/>
            <person name="Songer J.G."/>
            <person name="Rood J.I."/>
            <person name="Paulsen I.T."/>
        </authorList>
    </citation>
    <scope>NUCLEOTIDE SEQUENCE [LARGE SCALE GENOMIC DNA]</scope>
    <source>
        <strain evidence="7 8">VCS1703A</strain>
    </source>
</reference>
<organism evidence="7 8">
    <name type="scientific">Dichelobacter nodosus (strain VCS1703A)</name>
    <dbReference type="NCBI Taxonomy" id="246195"/>
    <lineage>
        <taxon>Bacteria</taxon>
        <taxon>Pseudomonadati</taxon>
        <taxon>Pseudomonadota</taxon>
        <taxon>Gammaproteobacteria</taxon>
        <taxon>Cardiobacteriales</taxon>
        <taxon>Cardiobacteriaceae</taxon>
        <taxon>Dichelobacter</taxon>
    </lineage>
</organism>
<evidence type="ECO:0000313" key="7">
    <source>
        <dbReference type="EMBL" id="ABQ13617.1"/>
    </source>
</evidence>
<protein>
    <recommendedName>
        <fullName evidence="6">N-acetyltransferase domain-containing protein</fullName>
    </recommendedName>
</protein>
<dbReference type="PANTHER" id="PTHR10925">
    <property type="entry name" value="N-ACETYLTRANSFERASE 10"/>
    <property type="match status" value="1"/>
</dbReference>
<keyword evidence="2" id="KW-0819">tRNA processing</keyword>
<dbReference type="AlphaFoldDB" id="A5EXT7"/>
<dbReference type="CDD" id="cd04301">
    <property type="entry name" value="NAT_SF"/>
    <property type="match status" value="1"/>
</dbReference>
<proteinExistence type="predicted"/>
<accession>A5EXT7</accession>
<dbReference type="Gene3D" id="3.40.50.11040">
    <property type="match status" value="1"/>
</dbReference>
<dbReference type="GO" id="GO:0002101">
    <property type="term" value="P:tRNA wobble cytosine modification"/>
    <property type="evidence" value="ECO:0007669"/>
    <property type="project" value="TreeGrafter"/>
</dbReference>
<keyword evidence="5" id="KW-0012">Acyltransferase</keyword>
<dbReference type="GO" id="GO:0051391">
    <property type="term" value="P:tRNA acetylation"/>
    <property type="evidence" value="ECO:0007669"/>
    <property type="project" value="TreeGrafter"/>
</dbReference>
<dbReference type="InterPro" id="IPR016181">
    <property type="entry name" value="Acyl_CoA_acyltransferase"/>
</dbReference>
<dbReference type="Gene3D" id="3.40.50.300">
    <property type="entry name" value="P-loop containing nucleotide triphosphate hydrolases"/>
    <property type="match status" value="1"/>
</dbReference>
<dbReference type="InterPro" id="IPR007807">
    <property type="entry name" value="TcmA/NAT10_helicase"/>
</dbReference>
<keyword evidence="8" id="KW-1185">Reference proteome</keyword>
<dbReference type="PANTHER" id="PTHR10925:SF5">
    <property type="entry name" value="RNA CYTIDINE ACETYLTRANSFERASE"/>
    <property type="match status" value="1"/>
</dbReference>
<name>A5EXT7_DICNV</name>
<evidence type="ECO:0000256" key="5">
    <source>
        <dbReference type="ARBA" id="ARBA00023315"/>
    </source>
</evidence>
<dbReference type="GO" id="GO:0051392">
    <property type="term" value="F:tRNA cytidine N4-acetyltransferase activity"/>
    <property type="evidence" value="ECO:0007669"/>
    <property type="project" value="TreeGrafter"/>
</dbReference>
<dbReference type="SUPFAM" id="SSF55729">
    <property type="entry name" value="Acyl-CoA N-acyltransferases (Nat)"/>
    <property type="match status" value="1"/>
</dbReference>
<evidence type="ECO:0000256" key="1">
    <source>
        <dbReference type="ARBA" id="ARBA00022679"/>
    </source>
</evidence>
<dbReference type="InterPro" id="IPR032672">
    <property type="entry name" value="TmcA/NAT10/Kre33"/>
</dbReference>
<sequence>MIIMRHIFLIPAEALPQKAVFGRDIALEHYRQWLGKNCGNIYYDARGGLFPNAFAALCGGIADHHHLYLHLPEYYPESDPDHRRLLDFGGDIRQCHHHFNHRLRRIISAPSSIKSTFQHDTAISFHHAQQCILGARGTGKSTLLAEKIIWLVQQNIAPILVVAPFLANINRILTLPQSVQRFLRFLPPDEACRLLPTAQHLIIDEAAACAPAQLLQLCHHYSNFTLATTTEGYEGSANTFHYHTLNALKLPPAAITYLHHHYRYHENDALDCVLRRCFLRDDYPVANNLPPAPRHIIQYSPHDLAQSPQLAAIWQLLRQAHYRNRPEDLKRLLDLPQQMLFAAYQGGQLLGVLHILLETPLPPNLCAAVIAGQRRPRGRLLLQQLLIHTQNPQWNTRTIARIHRLAVHAVFRRRGIASQLLAFARARYPDYRFATSFNYQEGVAQFWQKNGFTERYCASHTRSRHFAPTSIYVADQT</sequence>